<dbReference type="GO" id="GO:1990931">
    <property type="term" value="F:mRNA N6-methyladenosine dioxygenase activity"/>
    <property type="evidence" value="ECO:0007669"/>
    <property type="project" value="UniProtKB-EC"/>
</dbReference>
<feature type="binding site" evidence="9">
    <location>
        <position position="350"/>
    </location>
    <ligand>
        <name>Fe cation</name>
        <dbReference type="ChEBI" id="CHEBI:24875"/>
        <note>catalytic</note>
    </ligand>
</feature>
<evidence type="ECO:0000259" key="10">
    <source>
        <dbReference type="PROSITE" id="PS51471"/>
    </source>
</evidence>
<comment type="similarity">
    <text evidence="1">Belongs to the alkB family.</text>
</comment>
<evidence type="ECO:0000256" key="4">
    <source>
        <dbReference type="ARBA" id="ARBA00022964"/>
    </source>
</evidence>
<keyword evidence="3 9" id="KW-0479">Metal-binding</keyword>
<keyword evidence="12" id="KW-1185">Reference proteome</keyword>
<comment type="caution">
    <text evidence="11">The sequence shown here is derived from an EMBL/GenBank/DDBJ whole genome shotgun (WGS) entry which is preliminary data.</text>
</comment>
<keyword evidence="7" id="KW-0843">Virulence</keyword>
<feature type="binding site" evidence="9">
    <location>
        <position position="292"/>
    </location>
    <ligand>
        <name>Fe cation</name>
        <dbReference type="ChEBI" id="CHEBI:24875"/>
        <note>catalytic</note>
    </ligand>
</feature>
<comment type="catalytic activity">
    <reaction evidence="8">
        <text>an N(6)-methyladenosine in mRNA + 2-oxoglutarate + O2 = an adenosine in mRNA + formaldehyde + succinate + CO2</text>
        <dbReference type="Rhea" id="RHEA:49520"/>
        <dbReference type="Rhea" id="RHEA-COMP:12414"/>
        <dbReference type="Rhea" id="RHEA-COMP:12417"/>
        <dbReference type="ChEBI" id="CHEBI:15379"/>
        <dbReference type="ChEBI" id="CHEBI:16526"/>
        <dbReference type="ChEBI" id="CHEBI:16810"/>
        <dbReference type="ChEBI" id="CHEBI:16842"/>
        <dbReference type="ChEBI" id="CHEBI:30031"/>
        <dbReference type="ChEBI" id="CHEBI:74411"/>
        <dbReference type="ChEBI" id="CHEBI:74449"/>
        <dbReference type="EC" id="1.14.11.53"/>
    </reaction>
    <physiologicalReaction direction="left-to-right" evidence="8">
        <dbReference type="Rhea" id="RHEA:49521"/>
    </physiologicalReaction>
</comment>
<dbReference type="Gene3D" id="2.60.120.590">
    <property type="entry name" value="Alpha-ketoglutarate-dependent dioxygenase AlkB-like"/>
    <property type="match status" value="1"/>
</dbReference>
<sequence>MDEQDSGPANALDGLGNDLDPYKAAPQDLKDLWKQWTKAKSPYEVPTLSLIPAGIQISEDLLQREFTAFALDHLYSLFANDSQGLQGFLASLHSSNPAAVLSLEDVNIPKSPNQKVCSKAEFMTIADAKLVPELTKAWRHSKCDHTPYEVVEIPGLVILPNLLPSLVQQTLLDLMLHREFSRPQNQTNFHLNYNLSYPEDGESFFSIAPESAFSPKTPAEHKPMSIQSALEKNLHWITLGGQYDWTNKVYPPEKPPKFPDDLTKLIKNIFTDIKPEAAIINVYSAKDKLSMHRDVSEEADRGLVSISLGCACIFIIGIEDKITGKLYHETLRLNSGDAIYMAGASRYAWHGVPKIIPDSCPDYLQYWPGKSYPAWEGWMNKKRVNLNIRQMYEEKTS</sequence>
<dbReference type="SUPFAM" id="SSF51197">
    <property type="entry name" value="Clavaminate synthase-like"/>
    <property type="match status" value="1"/>
</dbReference>
<comment type="cofactor">
    <cofactor evidence="9">
        <name>Fe(2+)</name>
        <dbReference type="ChEBI" id="CHEBI:29033"/>
    </cofactor>
    <text evidence="9">Binds 1 Fe(2+) ion per subunit.</text>
</comment>
<dbReference type="GO" id="GO:0046872">
    <property type="term" value="F:metal ion binding"/>
    <property type="evidence" value="ECO:0007669"/>
    <property type="project" value="UniProtKB-KW"/>
</dbReference>
<dbReference type="FunFam" id="2.60.120.590:FF:000014">
    <property type="entry name" value="Oxidoreductase, 2OG-Fe(II) oxygenase family family"/>
    <property type="match status" value="1"/>
</dbReference>
<evidence type="ECO:0000256" key="8">
    <source>
        <dbReference type="ARBA" id="ARBA00047565"/>
    </source>
</evidence>
<name>A0A9P7YGK6_9HELO</name>
<dbReference type="Pfam" id="PF13532">
    <property type="entry name" value="2OG-FeII_Oxy_2"/>
    <property type="match status" value="1"/>
</dbReference>
<dbReference type="AlphaFoldDB" id="A0A9P7YGK6"/>
<dbReference type="GO" id="GO:0005634">
    <property type="term" value="C:nucleus"/>
    <property type="evidence" value="ECO:0007669"/>
    <property type="project" value="TreeGrafter"/>
</dbReference>
<dbReference type="InterPro" id="IPR004574">
    <property type="entry name" value="Alkb"/>
</dbReference>
<dbReference type="InterPro" id="IPR005123">
    <property type="entry name" value="Oxoglu/Fe-dep_dioxygenase_dom"/>
</dbReference>
<evidence type="ECO:0000313" key="12">
    <source>
        <dbReference type="Proteomes" id="UP000824998"/>
    </source>
</evidence>
<evidence type="ECO:0000256" key="6">
    <source>
        <dbReference type="ARBA" id="ARBA00023004"/>
    </source>
</evidence>
<evidence type="ECO:0000256" key="7">
    <source>
        <dbReference type="ARBA" id="ARBA00023026"/>
    </source>
</evidence>
<dbReference type="InterPro" id="IPR027450">
    <property type="entry name" value="AlkB-like"/>
</dbReference>
<evidence type="ECO:0000256" key="2">
    <source>
        <dbReference type="ARBA" id="ARBA00012931"/>
    </source>
</evidence>
<gene>
    <name evidence="11" type="ORF">BJ875DRAFT_50420</name>
</gene>
<evidence type="ECO:0000256" key="1">
    <source>
        <dbReference type="ARBA" id="ARBA00007879"/>
    </source>
</evidence>
<keyword evidence="4" id="KW-0223">Dioxygenase</keyword>
<feature type="binding site" evidence="9">
    <location>
        <position position="294"/>
    </location>
    <ligand>
        <name>Fe cation</name>
        <dbReference type="ChEBI" id="CHEBI:24875"/>
        <note>catalytic</note>
    </ligand>
</feature>
<dbReference type="PANTHER" id="PTHR16557">
    <property type="entry name" value="ALKYLATED DNA REPAIR PROTEIN ALKB-RELATED"/>
    <property type="match status" value="1"/>
</dbReference>
<dbReference type="OrthoDB" id="6614653at2759"/>
<organism evidence="11 12">
    <name type="scientific">Amylocarpus encephaloides</name>
    <dbReference type="NCBI Taxonomy" id="45428"/>
    <lineage>
        <taxon>Eukaryota</taxon>
        <taxon>Fungi</taxon>
        <taxon>Dikarya</taxon>
        <taxon>Ascomycota</taxon>
        <taxon>Pezizomycotina</taxon>
        <taxon>Leotiomycetes</taxon>
        <taxon>Helotiales</taxon>
        <taxon>Helotiales incertae sedis</taxon>
        <taxon>Amylocarpus</taxon>
    </lineage>
</organism>
<accession>A0A9P7YGK6</accession>
<dbReference type="PANTHER" id="PTHR16557:SF2">
    <property type="entry name" value="NUCLEIC ACID DIOXYGENASE ALKBH1"/>
    <property type="match status" value="1"/>
</dbReference>
<dbReference type="GO" id="GO:0005737">
    <property type="term" value="C:cytoplasm"/>
    <property type="evidence" value="ECO:0007669"/>
    <property type="project" value="TreeGrafter"/>
</dbReference>
<proteinExistence type="inferred from homology"/>
<keyword evidence="6 9" id="KW-0408">Iron</keyword>
<dbReference type="Proteomes" id="UP000824998">
    <property type="component" value="Unassembled WGS sequence"/>
</dbReference>
<reference evidence="11" key="1">
    <citation type="journal article" date="2021" name="IMA Fungus">
        <title>Genomic characterization of three marine fungi, including Emericellopsis atlantica sp. nov. with signatures of a generalist lifestyle and marine biomass degradation.</title>
        <authorList>
            <person name="Hagestad O.C."/>
            <person name="Hou L."/>
            <person name="Andersen J.H."/>
            <person name="Hansen E.H."/>
            <person name="Altermark B."/>
            <person name="Li C."/>
            <person name="Kuhnert E."/>
            <person name="Cox R.J."/>
            <person name="Crous P.W."/>
            <person name="Spatafora J.W."/>
            <person name="Lail K."/>
            <person name="Amirebrahimi M."/>
            <person name="Lipzen A."/>
            <person name="Pangilinan J."/>
            <person name="Andreopoulos W."/>
            <person name="Hayes R.D."/>
            <person name="Ng V."/>
            <person name="Grigoriev I.V."/>
            <person name="Jackson S.A."/>
            <person name="Sutton T.D.S."/>
            <person name="Dobson A.D.W."/>
            <person name="Rama T."/>
        </authorList>
    </citation>
    <scope>NUCLEOTIDE SEQUENCE</scope>
    <source>
        <strain evidence="11">TRa018bII</strain>
    </source>
</reference>
<dbReference type="PROSITE" id="PS51471">
    <property type="entry name" value="FE2OG_OXY"/>
    <property type="match status" value="1"/>
</dbReference>
<evidence type="ECO:0000256" key="5">
    <source>
        <dbReference type="ARBA" id="ARBA00023002"/>
    </source>
</evidence>
<evidence type="ECO:0000256" key="3">
    <source>
        <dbReference type="ARBA" id="ARBA00022723"/>
    </source>
</evidence>
<dbReference type="EMBL" id="MU251507">
    <property type="protein sequence ID" value="KAG9233289.1"/>
    <property type="molecule type" value="Genomic_DNA"/>
</dbReference>
<protein>
    <recommendedName>
        <fullName evidence="2">mRNA N(6)-methyladenine demethylase</fullName>
        <ecNumber evidence="2">1.14.11.53</ecNumber>
    </recommendedName>
</protein>
<dbReference type="InterPro" id="IPR037151">
    <property type="entry name" value="AlkB-like_sf"/>
</dbReference>
<dbReference type="EC" id="1.14.11.53" evidence="2"/>
<feature type="domain" description="Fe2OG dioxygenase" evidence="10">
    <location>
        <begin position="274"/>
        <end position="392"/>
    </location>
</feature>
<evidence type="ECO:0000313" key="11">
    <source>
        <dbReference type="EMBL" id="KAG9233289.1"/>
    </source>
</evidence>
<keyword evidence="5" id="KW-0560">Oxidoreductase</keyword>
<evidence type="ECO:0000256" key="9">
    <source>
        <dbReference type="PIRSR" id="PIRSR604574-2"/>
    </source>
</evidence>